<dbReference type="InterPro" id="IPR023187">
    <property type="entry name" value="Tscrpt_reg_MarR-type_CS"/>
</dbReference>
<feature type="region of interest" description="Disordered" evidence="4">
    <location>
        <begin position="1"/>
        <end position="31"/>
    </location>
</feature>
<dbReference type="GO" id="GO:0006950">
    <property type="term" value="P:response to stress"/>
    <property type="evidence" value="ECO:0007669"/>
    <property type="project" value="TreeGrafter"/>
</dbReference>
<keyword evidence="2" id="KW-0238">DNA-binding</keyword>
<dbReference type="Gene3D" id="1.10.10.10">
    <property type="entry name" value="Winged helix-like DNA-binding domain superfamily/Winged helix DNA-binding domain"/>
    <property type="match status" value="1"/>
</dbReference>
<dbReference type="Pfam" id="PF01047">
    <property type="entry name" value="MarR"/>
    <property type="match status" value="1"/>
</dbReference>
<name>A0A6A7YBU1_9HYPH</name>
<dbReference type="InterPro" id="IPR000835">
    <property type="entry name" value="HTH_MarR-typ"/>
</dbReference>
<evidence type="ECO:0000256" key="3">
    <source>
        <dbReference type="ARBA" id="ARBA00023163"/>
    </source>
</evidence>
<dbReference type="SUPFAM" id="SSF46785">
    <property type="entry name" value="Winged helix' DNA-binding domain"/>
    <property type="match status" value="1"/>
</dbReference>
<dbReference type="PANTHER" id="PTHR33164:SF95">
    <property type="entry name" value="TRANSCRIPTIONAL REGULATOR"/>
    <property type="match status" value="1"/>
</dbReference>
<organism evidence="6 7">
    <name type="scientific">Segnochrobactrum spirostomi</name>
    <dbReference type="NCBI Taxonomy" id="2608987"/>
    <lineage>
        <taxon>Bacteria</taxon>
        <taxon>Pseudomonadati</taxon>
        <taxon>Pseudomonadota</taxon>
        <taxon>Alphaproteobacteria</taxon>
        <taxon>Hyphomicrobiales</taxon>
        <taxon>Segnochrobactraceae</taxon>
        <taxon>Segnochrobactrum</taxon>
    </lineage>
</organism>
<accession>A0A6A7YBU1</accession>
<dbReference type="InterPro" id="IPR036388">
    <property type="entry name" value="WH-like_DNA-bd_sf"/>
</dbReference>
<keyword evidence="3" id="KW-0804">Transcription</keyword>
<evidence type="ECO:0000313" key="6">
    <source>
        <dbReference type="EMBL" id="MQT15132.1"/>
    </source>
</evidence>
<dbReference type="Proteomes" id="UP000332515">
    <property type="component" value="Unassembled WGS sequence"/>
</dbReference>
<evidence type="ECO:0000256" key="2">
    <source>
        <dbReference type="ARBA" id="ARBA00023125"/>
    </source>
</evidence>
<dbReference type="PROSITE" id="PS01117">
    <property type="entry name" value="HTH_MARR_1"/>
    <property type="match status" value="1"/>
</dbReference>
<evidence type="ECO:0000256" key="1">
    <source>
        <dbReference type="ARBA" id="ARBA00023015"/>
    </source>
</evidence>
<protein>
    <submittedName>
        <fullName evidence="6">MarR family transcriptional regulator</fullName>
    </submittedName>
</protein>
<dbReference type="InterPro" id="IPR036390">
    <property type="entry name" value="WH_DNA-bd_sf"/>
</dbReference>
<dbReference type="GO" id="GO:0003677">
    <property type="term" value="F:DNA binding"/>
    <property type="evidence" value="ECO:0007669"/>
    <property type="project" value="UniProtKB-KW"/>
</dbReference>
<gene>
    <name evidence="6" type="ORF">F0357_21225</name>
</gene>
<keyword evidence="7" id="KW-1185">Reference proteome</keyword>
<evidence type="ECO:0000256" key="4">
    <source>
        <dbReference type="SAM" id="MobiDB-lite"/>
    </source>
</evidence>
<proteinExistence type="predicted"/>
<dbReference type="SMART" id="SM00347">
    <property type="entry name" value="HTH_MARR"/>
    <property type="match status" value="1"/>
</dbReference>
<evidence type="ECO:0000313" key="7">
    <source>
        <dbReference type="Proteomes" id="UP000332515"/>
    </source>
</evidence>
<dbReference type="EMBL" id="VWNA01000003">
    <property type="protein sequence ID" value="MQT15132.1"/>
    <property type="molecule type" value="Genomic_DNA"/>
</dbReference>
<dbReference type="GO" id="GO:0003700">
    <property type="term" value="F:DNA-binding transcription factor activity"/>
    <property type="evidence" value="ECO:0007669"/>
    <property type="project" value="InterPro"/>
</dbReference>
<reference evidence="6 7" key="1">
    <citation type="submission" date="2019-09" db="EMBL/GenBank/DDBJ databases">
        <title>Segnochrobactrum spirostomi gen. nov., sp. nov., isolated from the ciliate Spirostomum cf. yagiui and description of a novel family, Segnochrobactraceae fam. nov. within the order Rhizobiales of the class Alphaproteobacteria.</title>
        <authorList>
            <person name="Akter S."/>
            <person name="Shazib S.U.A."/>
            <person name="Shin M.K."/>
        </authorList>
    </citation>
    <scope>NUCLEOTIDE SEQUENCE [LARGE SCALE GENOMIC DNA]</scope>
    <source>
        <strain evidence="6 7">Sp-1</strain>
    </source>
</reference>
<comment type="caution">
    <text evidence="6">The sequence shown here is derived from an EMBL/GenBank/DDBJ whole genome shotgun (WGS) entry which is preliminary data.</text>
</comment>
<dbReference type="PANTHER" id="PTHR33164">
    <property type="entry name" value="TRANSCRIPTIONAL REGULATOR, MARR FAMILY"/>
    <property type="match status" value="1"/>
</dbReference>
<sequence>MKRRWGARADSADGNGDGVKPSKKVDRDDIAGGDAGLRRGRLDGLLGFHLRMAHVALYRDFAAAMEDLGFTQKQLAVLELVAANPGTSQIDLAAALETDRATMLGLVERLEERDLISRQPSETDRRRQELRLTPLGETRLAEARAAVDAHEARLLKHFSKGEADTLIGLLKRLYQE</sequence>
<feature type="domain" description="HTH marR-type" evidence="5">
    <location>
        <begin position="43"/>
        <end position="175"/>
    </location>
</feature>
<dbReference type="AlphaFoldDB" id="A0A6A7YBU1"/>
<dbReference type="PRINTS" id="PR00598">
    <property type="entry name" value="HTHMARR"/>
</dbReference>
<evidence type="ECO:0000259" key="5">
    <source>
        <dbReference type="PROSITE" id="PS50995"/>
    </source>
</evidence>
<keyword evidence="1" id="KW-0805">Transcription regulation</keyword>
<dbReference type="PROSITE" id="PS50995">
    <property type="entry name" value="HTH_MARR_2"/>
    <property type="match status" value="1"/>
</dbReference>
<dbReference type="InterPro" id="IPR039422">
    <property type="entry name" value="MarR/SlyA-like"/>
</dbReference>